<evidence type="ECO:0000313" key="3">
    <source>
        <dbReference type="Proteomes" id="UP001201161"/>
    </source>
</evidence>
<sequence>MTENERSIRDLYAAIESGATGDELRRFWHPDAEQVEYPSVMRPHGHRRGLDEMIAGSELGLTMIRDQRYDVHTVVEQGDEMAVQLTWTATVARDLGTLAAGTPLVSHVAAFYVFRDGLVLRQSSYDCYEPIAG</sequence>
<dbReference type="EMBL" id="JAKJHZ010000009">
    <property type="protein sequence ID" value="MCF6379147.1"/>
    <property type="molecule type" value="Genomic_DNA"/>
</dbReference>
<dbReference type="SUPFAM" id="SSF54427">
    <property type="entry name" value="NTF2-like"/>
    <property type="match status" value="1"/>
</dbReference>
<name>A0ABS9HD93_9ACTN</name>
<dbReference type="InterPro" id="IPR037401">
    <property type="entry name" value="SnoaL-like"/>
</dbReference>
<organism evidence="2 3">
    <name type="scientific">Nocardioides potassii</name>
    <dbReference type="NCBI Taxonomy" id="2911371"/>
    <lineage>
        <taxon>Bacteria</taxon>
        <taxon>Bacillati</taxon>
        <taxon>Actinomycetota</taxon>
        <taxon>Actinomycetes</taxon>
        <taxon>Propionibacteriales</taxon>
        <taxon>Nocardioidaceae</taxon>
        <taxon>Nocardioides</taxon>
    </lineage>
</organism>
<feature type="domain" description="SnoaL-like" evidence="1">
    <location>
        <begin position="8"/>
        <end position="121"/>
    </location>
</feature>
<evidence type="ECO:0000313" key="2">
    <source>
        <dbReference type="EMBL" id="MCF6379147.1"/>
    </source>
</evidence>
<evidence type="ECO:0000259" key="1">
    <source>
        <dbReference type="Pfam" id="PF12680"/>
    </source>
</evidence>
<dbReference type="Pfam" id="PF12680">
    <property type="entry name" value="SnoaL_2"/>
    <property type="match status" value="1"/>
</dbReference>
<dbReference type="Proteomes" id="UP001201161">
    <property type="component" value="Unassembled WGS sequence"/>
</dbReference>
<accession>A0ABS9HD93</accession>
<gene>
    <name evidence="2" type="ORF">L2K70_16145</name>
</gene>
<dbReference type="RefSeq" id="WP_236403476.1">
    <property type="nucleotide sequence ID" value="NZ_JAKJHZ010000009.1"/>
</dbReference>
<protein>
    <submittedName>
        <fullName evidence="2">Nuclear transport factor 2 family protein</fullName>
    </submittedName>
</protein>
<comment type="caution">
    <text evidence="2">The sequence shown here is derived from an EMBL/GenBank/DDBJ whole genome shotgun (WGS) entry which is preliminary data.</text>
</comment>
<proteinExistence type="predicted"/>
<keyword evidence="3" id="KW-1185">Reference proteome</keyword>
<dbReference type="InterPro" id="IPR032710">
    <property type="entry name" value="NTF2-like_dom_sf"/>
</dbReference>
<dbReference type="Gene3D" id="3.10.450.50">
    <property type="match status" value="1"/>
</dbReference>
<reference evidence="2 3" key="1">
    <citation type="submission" date="2022-01" db="EMBL/GenBank/DDBJ databases">
        <title>Nocardioides sp. nov., an actinomycete isolated from mining soil.</title>
        <authorList>
            <person name="Liu L."/>
        </authorList>
    </citation>
    <scope>NUCLEOTIDE SEQUENCE [LARGE SCALE GENOMIC DNA]</scope>
    <source>
        <strain evidence="2 3">KLBMP 9356</strain>
    </source>
</reference>